<feature type="domain" description="Response regulatory" evidence="2">
    <location>
        <begin position="11"/>
        <end position="138"/>
    </location>
</feature>
<dbReference type="EMBL" id="FOKU01000007">
    <property type="protein sequence ID" value="SFC22834.1"/>
    <property type="molecule type" value="Genomic_DNA"/>
</dbReference>
<dbReference type="EMBL" id="FRAT01000004">
    <property type="protein sequence ID" value="SHK73527.1"/>
    <property type="molecule type" value="Genomic_DNA"/>
</dbReference>
<evidence type="ECO:0000259" key="2">
    <source>
        <dbReference type="PROSITE" id="PS50110"/>
    </source>
</evidence>
<dbReference type="GO" id="GO:0000160">
    <property type="term" value="P:phosphorelay signal transduction system"/>
    <property type="evidence" value="ECO:0007669"/>
    <property type="project" value="InterPro"/>
</dbReference>
<evidence type="ECO:0000313" key="3">
    <source>
        <dbReference type="EMBL" id="SFC22834.1"/>
    </source>
</evidence>
<accession>A0A1M6UWA1</accession>
<name>A0A1M6UWA1_9FLAO</name>
<dbReference type="InterPro" id="IPR052893">
    <property type="entry name" value="TCS_response_regulator"/>
</dbReference>
<dbReference type="InterPro" id="IPR011006">
    <property type="entry name" value="CheY-like_superfamily"/>
</dbReference>
<dbReference type="Proteomes" id="UP000198940">
    <property type="component" value="Unassembled WGS sequence"/>
</dbReference>
<dbReference type="PANTHER" id="PTHR44520">
    <property type="entry name" value="RESPONSE REGULATOR RCP1-RELATED"/>
    <property type="match status" value="1"/>
</dbReference>
<proteinExistence type="predicted"/>
<dbReference type="PROSITE" id="PS50110">
    <property type="entry name" value="RESPONSE_REGULATORY"/>
    <property type="match status" value="1"/>
</dbReference>
<evidence type="ECO:0000313" key="5">
    <source>
        <dbReference type="Proteomes" id="UP000184031"/>
    </source>
</evidence>
<dbReference type="InterPro" id="IPR001789">
    <property type="entry name" value="Sig_transdc_resp-reg_receiver"/>
</dbReference>
<reference evidence="4 5" key="1">
    <citation type="submission" date="2016-11" db="EMBL/GenBank/DDBJ databases">
        <authorList>
            <person name="Varghese N."/>
            <person name="Submissions S."/>
        </authorList>
    </citation>
    <scope>NUCLEOTIDE SEQUENCE [LARGE SCALE GENOMIC DNA]</scope>
    <source>
        <strain evidence="4 5">CGMCC 1.12174</strain>
        <strain evidence="3 6">DSM 26351</strain>
    </source>
</reference>
<evidence type="ECO:0000313" key="6">
    <source>
        <dbReference type="Proteomes" id="UP000198940"/>
    </source>
</evidence>
<protein>
    <submittedName>
        <fullName evidence="4">Response regulator receiver domain-containing protein</fullName>
    </submittedName>
</protein>
<dbReference type="Gene3D" id="3.40.50.2300">
    <property type="match status" value="1"/>
</dbReference>
<sequence>MPADYMKTIDTLYLIDDDDTYQFIVEKTLNSLNLVNSIKIFSNGKAAIDFLEATIHDIDQIPDVILLDLTMPIMDGWQFLEQYLRFRPRIGKKVVIYVISSSIDPRDMQRAKSISEVTDYIVKPLTKTKLISMLHESLKS</sequence>
<keyword evidence="6" id="KW-1185">Reference proteome</keyword>
<evidence type="ECO:0000313" key="4">
    <source>
        <dbReference type="EMBL" id="SHK73527.1"/>
    </source>
</evidence>
<evidence type="ECO:0000256" key="1">
    <source>
        <dbReference type="PROSITE-ProRule" id="PRU00169"/>
    </source>
</evidence>
<dbReference type="STRING" id="1055723.SAMN05216293_1802"/>
<dbReference type="PANTHER" id="PTHR44520:SF2">
    <property type="entry name" value="RESPONSE REGULATOR RCP1"/>
    <property type="match status" value="1"/>
</dbReference>
<dbReference type="SUPFAM" id="SSF52172">
    <property type="entry name" value="CheY-like"/>
    <property type="match status" value="1"/>
</dbReference>
<dbReference type="Proteomes" id="UP000184031">
    <property type="component" value="Unassembled WGS sequence"/>
</dbReference>
<keyword evidence="1" id="KW-0597">Phosphoprotein</keyword>
<comment type="caution">
    <text evidence="4">The sequence shown here is derived from an EMBL/GenBank/DDBJ whole genome shotgun (WGS) entry which is preliminary data.</text>
</comment>
<dbReference type="Pfam" id="PF00072">
    <property type="entry name" value="Response_reg"/>
    <property type="match status" value="1"/>
</dbReference>
<feature type="modified residue" description="4-aspartylphosphate" evidence="1">
    <location>
        <position position="68"/>
    </location>
</feature>
<gene>
    <name evidence="3" type="ORF">SAMN04487891_107203</name>
    <name evidence="4" type="ORF">SAMN05216293_1802</name>
</gene>
<dbReference type="SMART" id="SM00448">
    <property type="entry name" value="REC"/>
    <property type="match status" value="1"/>
</dbReference>
<dbReference type="AlphaFoldDB" id="A0A1M6UWA1"/>
<organism evidence="4 5">
    <name type="scientific">Flagellimonas taeanensis</name>
    <dbReference type="NCBI Taxonomy" id="1005926"/>
    <lineage>
        <taxon>Bacteria</taxon>
        <taxon>Pseudomonadati</taxon>
        <taxon>Bacteroidota</taxon>
        <taxon>Flavobacteriia</taxon>
        <taxon>Flavobacteriales</taxon>
        <taxon>Flavobacteriaceae</taxon>
        <taxon>Flagellimonas</taxon>
    </lineage>
</organism>